<dbReference type="Gene3D" id="3.10.180.10">
    <property type="entry name" value="2,3-Dihydroxybiphenyl 1,2-Dioxygenase, domain 1"/>
    <property type="match status" value="1"/>
</dbReference>
<organism evidence="2 3">
    <name type="scientific">Cupriavidus basilensis OR16</name>
    <dbReference type="NCBI Taxonomy" id="1127483"/>
    <lineage>
        <taxon>Bacteria</taxon>
        <taxon>Pseudomonadati</taxon>
        <taxon>Pseudomonadota</taxon>
        <taxon>Betaproteobacteria</taxon>
        <taxon>Burkholderiales</taxon>
        <taxon>Burkholderiaceae</taxon>
        <taxon>Cupriavidus</taxon>
    </lineage>
</organism>
<dbReference type="GO" id="GO:0051213">
    <property type="term" value="F:dioxygenase activity"/>
    <property type="evidence" value="ECO:0007669"/>
    <property type="project" value="UniProtKB-KW"/>
</dbReference>
<keyword evidence="2" id="KW-0223">Dioxygenase</keyword>
<proteinExistence type="predicted"/>
<gene>
    <name evidence="2" type="ORF">OR16_42306</name>
</gene>
<dbReference type="InterPro" id="IPR029068">
    <property type="entry name" value="Glyas_Bleomycin-R_OHBP_Dase"/>
</dbReference>
<dbReference type="SUPFAM" id="SSF54593">
    <property type="entry name" value="Glyoxalase/Bleomycin resistance protein/Dihydroxybiphenyl dioxygenase"/>
    <property type="match status" value="1"/>
</dbReference>
<dbReference type="InterPro" id="IPR004360">
    <property type="entry name" value="Glyas_Fos-R_dOase_dom"/>
</dbReference>
<name>H1SIX7_9BURK</name>
<evidence type="ECO:0000259" key="1">
    <source>
        <dbReference type="PROSITE" id="PS51819"/>
    </source>
</evidence>
<feature type="domain" description="VOC" evidence="1">
    <location>
        <begin position="13"/>
        <end position="128"/>
    </location>
</feature>
<dbReference type="InterPro" id="IPR037523">
    <property type="entry name" value="VOC_core"/>
</dbReference>
<dbReference type="Proteomes" id="UP000005808">
    <property type="component" value="Unassembled WGS sequence"/>
</dbReference>
<keyword evidence="2" id="KW-0560">Oxidoreductase</keyword>
<dbReference type="AlphaFoldDB" id="H1SIX7"/>
<sequence>MEESMGEPFRYRELGYAALTVADLERSISFYRDLIGLELTGRTDGMAFMRCSSDHHNLVLYQGADPGLRRVAFELESRLEVDKAYRHFESRGLQPVEVECEECKALNQGRTFRVKEPASGLTFEFYAEVIQMIRPFTSSLDENRKTWPCSYWRKLV</sequence>
<evidence type="ECO:0000313" key="3">
    <source>
        <dbReference type="Proteomes" id="UP000005808"/>
    </source>
</evidence>
<comment type="caution">
    <text evidence="2">The sequence shown here is derived from an EMBL/GenBank/DDBJ whole genome shotgun (WGS) entry which is preliminary data.</text>
</comment>
<protein>
    <submittedName>
        <fullName evidence="2">Glyoxalase/bleomycin resistance protein/dioxygenase</fullName>
    </submittedName>
</protein>
<dbReference type="PROSITE" id="PS51819">
    <property type="entry name" value="VOC"/>
    <property type="match status" value="1"/>
</dbReference>
<accession>H1SIX7</accession>
<evidence type="ECO:0000313" key="2">
    <source>
        <dbReference type="EMBL" id="EHP37527.1"/>
    </source>
</evidence>
<dbReference type="EMBL" id="AHJE01000301">
    <property type="protein sequence ID" value="EHP37527.1"/>
    <property type="molecule type" value="Genomic_DNA"/>
</dbReference>
<reference evidence="2 3" key="1">
    <citation type="journal article" date="2012" name="J. Bacteriol.">
        <title>De Novo Genome Project of Cupriavidus basilensis OR16.</title>
        <authorList>
            <person name="Cserhati M."/>
            <person name="Kriszt B."/>
            <person name="Szoboszlay S."/>
            <person name="Toth A."/>
            <person name="Szabo I."/>
            <person name="Tancsics A."/>
            <person name="Nagy I."/>
            <person name="Horvath B."/>
            <person name="Nagy I."/>
            <person name="Kukolya J."/>
        </authorList>
    </citation>
    <scope>NUCLEOTIDE SEQUENCE [LARGE SCALE GENOMIC DNA]</scope>
    <source>
        <strain evidence="2 3">OR16</strain>
    </source>
</reference>
<dbReference type="Pfam" id="PF00903">
    <property type="entry name" value="Glyoxalase"/>
    <property type="match status" value="1"/>
</dbReference>